<name>A0AA89C4I8_PINIB</name>
<feature type="region of interest" description="Disordered" evidence="1">
    <location>
        <begin position="1"/>
        <end position="192"/>
    </location>
</feature>
<feature type="compositionally biased region" description="Basic and acidic residues" evidence="1">
    <location>
        <begin position="137"/>
        <end position="192"/>
    </location>
</feature>
<feature type="region of interest" description="Disordered" evidence="1">
    <location>
        <begin position="207"/>
        <end position="230"/>
    </location>
</feature>
<dbReference type="InterPro" id="IPR026185">
    <property type="entry name" value="EPSTI1"/>
</dbReference>
<organism evidence="2 3">
    <name type="scientific">Pinctada imbricata</name>
    <name type="common">Atlantic pearl-oyster</name>
    <name type="synonym">Pinctada martensii</name>
    <dbReference type="NCBI Taxonomy" id="66713"/>
    <lineage>
        <taxon>Eukaryota</taxon>
        <taxon>Metazoa</taxon>
        <taxon>Spiralia</taxon>
        <taxon>Lophotrochozoa</taxon>
        <taxon>Mollusca</taxon>
        <taxon>Bivalvia</taxon>
        <taxon>Autobranchia</taxon>
        <taxon>Pteriomorphia</taxon>
        <taxon>Pterioida</taxon>
        <taxon>Pterioidea</taxon>
        <taxon>Pteriidae</taxon>
        <taxon>Pinctada</taxon>
    </lineage>
</organism>
<proteinExistence type="predicted"/>
<comment type="caution">
    <text evidence="2">The sequence shown here is derived from an EMBL/GenBank/DDBJ whole genome shotgun (WGS) entry which is preliminary data.</text>
</comment>
<sequence>MSRSFTVKPAASKTQGRGRGTTPTHPQPLLGPGRGRGTQTEVGRGTQFGTRDTSPQRQPPNAGLQQRMSHQGAYTMITPNEERRRQINQQAQQEAERYQRHKEQRKLGHVNYKGTVGGGEISQAEARRNAATQLRNTKMDSLQKRQQYRSDLRQKEEDDALKKKAEQRRKSEANLSLEKNRQEKLESDHRKKNEAFLKRIEAENRAKRVEKLTKSPSGSGTEASGGNDRLNQISGAVSLNYLFMQGSFEIYTSLSVLV</sequence>
<dbReference type="AlphaFoldDB" id="A0AA89C4I8"/>
<feature type="compositionally biased region" description="Polar residues" evidence="1">
    <location>
        <begin position="214"/>
        <end position="230"/>
    </location>
</feature>
<dbReference type="PANTHER" id="PTHR22529">
    <property type="entry name" value="EPITHELIAL-STROMAL INTERACTION PROTEIN 1"/>
    <property type="match status" value="1"/>
</dbReference>
<dbReference type="Proteomes" id="UP001186944">
    <property type="component" value="Unassembled WGS sequence"/>
</dbReference>
<protein>
    <submittedName>
        <fullName evidence="2">Uncharacterized protein</fullName>
    </submittedName>
</protein>
<keyword evidence="3" id="KW-1185">Reference proteome</keyword>
<reference evidence="2" key="1">
    <citation type="submission" date="2019-08" db="EMBL/GenBank/DDBJ databases">
        <title>The improved chromosome-level genome for the pearl oyster Pinctada fucata martensii using PacBio sequencing and Hi-C.</title>
        <authorList>
            <person name="Zheng Z."/>
        </authorList>
    </citation>
    <scope>NUCLEOTIDE SEQUENCE</scope>
    <source>
        <strain evidence="2">ZZ-2019</strain>
        <tissue evidence="2">Adductor muscle</tissue>
    </source>
</reference>
<gene>
    <name evidence="2" type="ORF">FSP39_025169</name>
</gene>
<evidence type="ECO:0000256" key="1">
    <source>
        <dbReference type="SAM" id="MobiDB-lite"/>
    </source>
</evidence>
<evidence type="ECO:0000313" key="2">
    <source>
        <dbReference type="EMBL" id="KAK3099001.1"/>
    </source>
</evidence>
<dbReference type="PANTHER" id="PTHR22529:SF1">
    <property type="entry name" value="EPITHELIAL-STROMAL INTERACTION PROTEIN 1"/>
    <property type="match status" value="1"/>
</dbReference>
<accession>A0AA89C4I8</accession>
<feature type="compositionally biased region" description="Basic residues" evidence="1">
    <location>
        <begin position="99"/>
        <end position="108"/>
    </location>
</feature>
<evidence type="ECO:0000313" key="3">
    <source>
        <dbReference type="Proteomes" id="UP001186944"/>
    </source>
</evidence>
<dbReference type="EMBL" id="VSWD01000007">
    <property type="protein sequence ID" value="KAK3099001.1"/>
    <property type="molecule type" value="Genomic_DNA"/>
</dbReference>
<feature type="compositionally biased region" description="Polar residues" evidence="1">
    <location>
        <begin position="47"/>
        <end position="56"/>
    </location>
</feature>